<keyword evidence="1" id="KW-0614">Plasmid</keyword>
<dbReference type="Proteomes" id="UP000251166">
    <property type="component" value="Plasmid unnamed1"/>
</dbReference>
<accession>A0A2Z4YPB4</accession>
<name>A0A2Z4YPB4_RHILE</name>
<reference evidence="1 2" key="1">
    <citation type="submission" date="2018-07" db="EMBL/GenBank/DDBJ databases">
        <title>Rhizobium leguminosarum strain:ATCC 14479 Genome sequencing and assembly.</title>
        <authorList>
            <person name="Chakraborty R."/>
        </authorList>
    </citation>
    <scope>NUCLEOTIDE SEQUENCE [LARGE SCALE GENOMIC DNA]</scope>
    <source>
        <strain evidence="1 2">ATCC 14479</strain>
        <plasmid evidence="2">Plasmid unnamed1</plasmid>
    </source>
</reference>
<geneLocation type="plasmid" evidence="1 2">
    <name>unnamed1</name>
</geneLocation>
<organism evidence="1 2">
    <name type="scientific">Rhizobium leguminosarum</name>
    <dbReference type="NCBI Taxonomy" id="384"/>
    <lineage>
        <taxon>Bacteria</taxon>
        <taxon>Pseudomonadati</taxon>
        <taxon>Pseudomonadota</taxon>
        <taxon>Alphaproteobacteria</taxon>
        <taxon>Hyphomicrobiales</taxon>
        <taxon>Rhizobiaceae</taxon>
        <taxon>Rhizobium/Agrobacterium group</taxon>
        <taxon>Rhizobium</taxon>
    </lineage>
</organism>
<proteinExistence type="predicted"/>
<evidence type="ECO:0000313" key="2">
    <source>
        <dbReference type="Proteomes" id="UP000251166"/>
    </source>
</evidence>
<dbReference type="AlphaFoldDB" id="A0A2Z4YPB4"/>
<evidence type="ECO:0000313" key="1">
    <source>
        <dbReference type="EMBL" id="AXA43051.1"/>
    </source>
</evidence>
<dbReference type="EMBL" id="CP030761">
    <property type="protein sequence ID" value="AXA43051.1"/>
    <property type="molecule type" value="Genomic_DNA"/>
</dbReference>
<sequence length="45" mass="5198">MPQTDRSYRNILIRRRVLRQTWVEIDDMIDSSATAMETDKAGGLS</sequence>
<protein>
    <submittedName>
        <fullName evidence="1">Uncharacterized protein</fullName>
    </submittedName>
</protein>
<gene>
    <name evidence="1" type="ORF">DLJ82_5490</name>
</gene>